<evidence type="ECO:0000256" key="6">
    <source>
        <dbReference type="ARBA" id="ARBA00023136"/>
    </source>
</evidence>
<evidence type="ECO:0000256" key="5">
    <source>
        <dbReference type="ARBA" id="ARBA00023134"/>
    </source>
</evidence>
<name>A0ABV3Y3K1_9ACTN</name>
<dbReference type="PANTHER" id="PTHR43134:SF1">
    <property type="entry name" value="SIGNAL RECOGNITION PARTICLE RECEPTOR SUBUNIT ALPHA"/>
    <property type="match status" value="1"/>
</dbReference>
<gene>
    <name evidence="9 12" type="primary">ftsY</name>
    <name evidence="12" type="ORF">AB6A68_09785</name>
</gene>
<comment type="function">
    <text evidence="9">Involved in targeting and insertion of nascent membrane proteins into the cytoplasmic membrane. Acts as a receptor for the complex formed by the signal recognition particle (SRP) and the ribosome-nascent chain (RNC).</text>
</comment>
<feature type="compositionally biased region" description="Basic and acidic residues" evidence="10">
    <location>
        <begin position="28"/>
        <end position="38"/>
    </location>
</feature>
<feature type="binding site" evidence="9">
    <location>
        <begin position="284"/>
        <end position="288"/>
    </location>
    <ligand>
        <name>GTP</name>
        <dbReference type="ChEBI" id="CHEBI:37565"/>
    </ligand>
</feature>
<dbReference type="InterPro" id="IPR004390">
    <property type="entry name" value="SR_rcpt_FtsY"/>
</dbReference>
<dbReference type="InterPro" id="IPR000897">
    <property type="entry name" value="SRP54_GTPase_dom"/>
</dbReference>
<accession>A0ABV3Y3K1</accession>
<keyword evidence="6 9" id="KW-0472">Membrane</keyword>
<evidence type="ECO:0000313" key="13">
    <source>
        <dbReference type="Proteomes" id="UP001560267"/>
    </source>
</evidence>
<feature type="compositionally biased region" description="Basic and acidic residues" evidence="10">
    <location>
        <begin position="50"/>
        <end position="62"/>
    </location>
</feature>
<evidence type="ECO:0000256" key="10">
    <source>
        <dbReference type="SAM" id="MobiDB-lite"/>
    </source>
</evidence>
<keyword evidence="5 9" id="KW-0342">GTP-binding</keyword>
<comment type="caution">
    <text evidence="12">The sequence shown here is derived from an EMBL/GenBank/DDBJ whole genome shotgun (WGS) entry which is preliminary data.</text>
</comment>
<dbReference type="Proteomes" id="UP001560267">
    <property type="component" value="Unassembled WGS sequence"/>
</dbReference>
<dbReference type="SUPFAM" id="SSF47364">
    <property type="entry name" value="Domain of the SRP/SRP receptor G-proteins"/>
    <property type="match status" value="1"/>
</dbReference>
<dbReference type="PROSITE" id="PS00300">
    <property type="entry name" value="SRP54"/>
    <property type="match status" value="1"/>
</dbReference>
<dbReference type="SUPFAM" id="SSF52540">
    <property type="entry name" value="P-loop containing nucleoside triphosphate hydrolases"/>
    <property type="match status" value="1"/>
</dbReference>
<dbReference type="Pfam" id="PF02881">
    <property type="entry name" value="SRP54_N"/>
    <property type="match status" value="1"/>
</dbReference>
<keyword evidence="2 9" id="KW-0963">Cytoplasm</keyword>
<organism evidence="12 13">
    <name type="scientific">Ferrimicrobium acidiphilum</name>
    <dbReference type="NCBI Taxonomy" id="121039"/>
    <lineage>
        <taxon>Bacteria</taxon>
        <taxon>Bacillati</taxon>
        <taxon>Actinomycetota</taxon>
        <taxon>Acidimicrobiia</taxon>
        <taxon>Acidimicrobiales</taxon>
        <taxon>Acidimicrobiaceae</taxon>
        <taxon>Ferrimicrobium</taxon>
    </lineage>
</organism>
<dbReference type="HAMAP" id="MF_00920">
    <property type="entry name" value="FtsY"/>
    <property type="match status" value="1"/>
</dbReference>
<evidence type="ECO:0000259" key="11">
    <source>
        <dbReference type="PROSITE" id="PS00300"/>
    </source>
</evidence>
<keyword evidence="4 9" id="KW-0378">Hydrolase</keyword>
<evidence type="ECO:0000256" key="8">
    <source>
        <dbReference type="ARBA" id="ARBA00048027"/>
    </source>
</evidence>
<dbReference type="Gene3D" id="1.20.120.140">
    <property type="entry name" value="Signal recognition particle SRP54, nucleotide-binding domain"/>
    <property type="match status" value="1"/>
</dbReference>
<dbReference type="InterPro" id="IPR036225">
    <property type="entry name" value="SRP/SRP_N"/>
</dbReference>
<feature type="compositionally biased region" description="Low complexity" evidence="10">
    <location>
        <begin position="92"/>
        <end position="109"/>
    </location>
</feature>
<dbReference type="SMART" id="SM00962">
    <property type="entry name" value="SRP54"/>
    <property type="match status" value="1"/>
</dbReference>
<dbReference type="SMART" id="SM00963">
    <property type="entry name" value="SRP54_N"/>
    <property type="match status" value="1"/>
</dbReference>
<proteinExistence type="inferred from homology"/>
<dbReference type="Gene3D" id="3.40.50.300">
    <property type="entry name" value="P-loop containing nucleotide triphosphate hydrolases"/>
    <property type="match status" value="1"/>
</dbReference>
<evidence type="ECO:0000256" key="9">
    <source>
        <dbReference type="HAMAP-Rule" id="MF_00920"/>
    </source>
</evidence>
<evidence type="ECO:0000256" key="4">
    <source>
        <dbReference type="ARBA" id="ARBA00022801"/>
    </source>
</evidence>
<dbReference type="InterPro" id="IPR013822">
    <property type="entry name" value="Signal_recog_particl_SRP54_hlx"/>
</dbReference>
<dbReference type="Pfam" id="PF00448">
    <property type="entry name" value="SRP54"/>
    <property type="match status" value="1"/>
</dbReference>
<dbReference type="InterPro" id="IPR027417">
    <property type="entry name" value="P-loop_NTPase"/>
</dbReference>
<comment type="similarity">
    <text evidence="9">Belongs to the GTP-binding SRP family. FtsY subfamily.</text>
</comment>
<protein>
    <recommendedName>
        <fullName evidence="9">Signal recognition particle receptor FtsY</fullName>
        <shortName evidence="9">SRP receptor</shortName>
        <ecNumber evidence="9">3.6.5.4</ecNumber>
    </recommendedName>
</protein>
<dbReference type="NCBIfam" id="TIGR00064">
    <property type="entry name" value="ftsY"/>
    <property type="match status" value="1"/>
</dbReference>
<feature type="binding site" evidence="9">
    <location>
        <begin position="347"/>
        <end position="350"/>
    </location>
    <ligand>
        <name>GTP</name>
        <dbReference type="ChEBI" id="CHEBI:37565"/>
    </ligand>
</feature>
<dbReference type="SMART" id="SM00382">
    <property type="entry name" value="AAA"/>
    <property type="match status" value="1"/>
</dbReference>
<comment type="subcellular location">
    <subcellularLocation>
        <location evidence="9">Cell membrane</location>
        <topology evidence="9">Peripheral membrane protein</topology>
        <orientation evidence="9">Cytoplasmic side</orientation>
    </subcellularLocation>
    <subcellularLocation>
        <location evidence="9">Cytoplasm</location>
    </subcellularLocation>
</comment>
<evidence type="ECO:0000256" key="7">
    <source>
        <dbReference type="ARBA" id="ARBA00023170"/>
    </source>
</evidence>
<dbReference type="CDD" id="cd17874">
    <property type="entry name" value="FtsY"/>
    <property type="match status" value="1"/>
</dbReference>
<dbReference type="InterPro" id="IPR003593">
    <property type="entry name" value="AAA+_ATPase"/>
</dbReference>
<feature type="domain" description="SRP54-type proteins GTP-binding" evidence="11">
    <location>
        <begin position="368"/>
        <end position="381"/>
    </location>
</feature>
<dbReference type="PANTHER" id="PTHR43134">
    <property type="entry name" value="SIGNAL RECOGNITION PARTICLE RECEPTOR SUBUNIT ALPHA"/>
    <property type="match status" value="1"/>
</dbReference>
<feature type="compositionally biased region" description="Basic and acidic residues" evidence="10">
    <location>
        <begin position="79"/>
        <end position="91"/>
    </location>
</feature>
<evidence type="ECO:0000256" key="3">
    <source>
        <dbReference type="ARBA" id="ARBA00022741"/>
    </source>
</evidence>
<dbReference type="EMBL" id="JBFSHR010000037">
    <property type="protein sequence ID" value="MEX6430122.1"/>
    <property type="molecule type" value="Genomic_DNA"/>
</dbReference>
<dbReference type="RefSeq" id="WP_298386912.1">
    <property type="nucleotide sequence ID" value="NZ_JBFSHR010000037.1"/>
</dbReference>
<keyword evidence="3 9" id="KW-0547">Nucleotide-binding</keyword>
<evidence type="ECO:0000256" key="1">
    <source>
        <dbReference type="ARBA" id="ARBA00022475"/>
    </source>
</evidence>
<reference evidence="12 13" key="1">
    <citation type="submission" date="2024-07" db="EMBL/GenBank/DDBJ databases">
        <title>Draft Genome Sequence of Ferrimicrobium acidiphilum Strain YE2023, Isolated from a Pulp of Bioleach Reactor.</title>
        <authorList>
            <person name="Elkina Y.A."/>
            <person name="Bulaeva A.G."/>
            <person name="Beletsky A.V."/>
            <person name="Mardanov A.V."/>
        </authorList>
    </citation>
    <scope>NUCLEOTIDE SEQUENCE [LARGE SCALE GENOMIC DNA]</scope>
    <source>
        <strain evidence="12 13">YE2023</strain>
    </source>
</reference>
<feature type="region of interest" description="Disordered" evidence="10">
    <location>
        <begin position="27"/>
        <end position="109"/>
    </location>
</feature>
<keyword evidence="7 9" id="KW-0675">Receptor</keyword>
<feature type="binding site" evidence="9">
    <location>
        <begin position="202"/>
        <end position="209"/>
    </location>
    <ligand>
        <name>GTP</name>
        <dbReference type="ChEBI" id="CHEBI:37565"/>
    </ligand>
</feature>
<dbReference type="InterPro" id="IPR042101">
    <property type="entry name" value="SRP54_N_sf"/>
</dbReference>
<evidence type="ECO:0000256" key="2">
    <source>
        <dbReference type="ARBA" id="ARBA00022490"/>
    </source>
</evidence>
<comment type="subunit">
    <text evidence="9">Part of the signal recognition particle protein translocation system, which is composed of SRP and FtsY.</text>
</comment>
<dbReference type="EC" id="3.6.5.4" evidence="9"/>
<evidence type="ECO:0000313" key="12">
    <source>
        <dbReference type="EMBL" id="MEX6430122.1"/>
    </source>
</evidence>
<keyword evidence="1 9" id="KW-1003">Cell membrane</keyword>
<sequence>MESLLIVVVLFVILGFGLALVRTRSNATRRELHGRDAPVLDGTDAGLHQPADEASSRWRDDGTPESEAVLADEPAPPTAKEEEPKTAKAQEPEILSTPPTSISSSLSRSRGPFASLFSRLRSDAGVDPEEWTRLEETLILSDMGPTLAGEIVTELKRQLGKSPSAEALRGALVALLESKFCEGPRQLQFSPNAKPSVVLVVGVNGTGKTTTIGKVASLLMREGRSVMIAAGDTFRAAATEQVGVWASLTGVEVVSGQPGADPASVIFDTIEHARAVGSDVVLCDTAGRLQTKTNLMEELKKIRRVAAKSSGEVTEVLLVIDATTGQNGLRQAEVFHGAAEVTGIVLTKLDGSAKGGVALAIESEFGLPIKLVGLGEGLNDLAPFDPKAFVAALVGEETDV</sequence>
<comment type="catalytic activity">
    <reaction evidence="8 9">
        <text>GTP + H2O = GDP + phosphate + H(+)</text>
        <dbReference type="Rhea" id="RHEA:19669"/>
        <dbReference type="ChEBI" id="CHEBI:15377"/>
        <dbReference type="ChEBI" id="CHEBI:15378"/>
        <dbReference type="ChEBI" id="CHEBI:37565"/>
        <dbReference type="ChEBI" id="CHEBI:43474"/>
        <dbReference type="ChEBI" id="CHEBI:58189"/>
        <dbReference type="EC" id="3.6.5.4"/>
    </reaction>
</comment>
<keyword evidence="13" id="KW-1185">Reference proteome</keyword>